<keyword evidence="3" id="KW-1185">Reference proteome</keyword>
<accession>A0A067KQX2</accession>
<feature type="region of interest" description="Disordered" evidence="1">
    <location>
        <begin position="81"/>
        <end position="134"/>
    </location>
</feature>
<name>A0A067KQX2_JATCU</name>
<proteinExistence type="predicted"/>
<protein>
    <submittedName>
        <fullName evidence="2">Uncharacterized protein</fullName>
    </submittedName>
</protein>
<feature type="compositionally biased region" description="Polar residues" evidence="1">
    <location>
        <begin position="115"/>
        <end position="125"/>
    </location>
</feature>
<dbReference type="Proteomes" id="UP000027138">
    <property type="component" value="Unassembled WGS sequence"/>
</dbReference>
<evidence type="ECO:0000313" key="3">
    <source>
        <dbReference type="Proteomes" id="UP000027138"/>
    </source>
</evidence>
<sequence>MPSENLVSSEEVDVCMISNRDHARASCGNPKGKSTNARTGLAKNQKFRNKASTSILDTTLDPFNNTLIRIIDSQPINEPMTLDAGRNCNPISDNRPIDLAQHPPDLGEMPIIPMVTSSPSVQGENFTKERELSR</sequence>
<gene>
    <name evidence="2" type="ORF">JCGZ_08409</name>
</gene>
<dbReference type="AlphaFoldDB" id="A0A067KQX2"/>
<feature type="region of interest" description="Disordered" evidence="1">
    <location>
        <begin position="23"/>
        <end position="42"/>
    </location>
</feature>
<dbReference type="EMBL" id="KK914406">
    <property type="protein sequence ID" value="KDP37398.1"/>
    <property type="molecule type" value="Genomic_DNA"/>
</dbReference>
<reference evidence="2 3" key="1">
    <citation type="journal article" date="2014" name="PLoS ONE">
        <title>Global Analysis of Gene Expression Profiles in Physic Nut (Jatropha curcas L.) Seedlings Exposed to Salt Stress.</title>
        <authorList>
            <person name="Zhang L."/>
            <person name="Zhang C."/>
            <person name="Wu P."/>
            <person name="Chen Y."/>
            <person name="Li M."/>
            <person name="Jiang H."/>
            <person name="Wu G."/>
        </authorList>
    </citation>
    <scope>NUCLEOTIDE SEQUENCE [LARGE SCALE GENOMIC DNA]</scope>
    <source>
        <strain evidence="3">cv. GZQX0401</strain>
        <tissue evidence="2">Young leaves</tissue>
    </source>
</reference>
<evidence type="ECO:0000256" key="1">
    <source>
        <dbReference type="SAM" id="MobiDB-lite"/>
    </source>
</evidence>
<evidence type="ECO:0000313" key="2">
    <source>
        <dbReference type="EMBL" id="KDP37398.1"/>
    </source>
</evidence>
<organism evidence="2 3">
    <name type="scientific">Jatropha curcas</name>
    <name type="common">Barbados nut</name>
    <dbReference type="NCBI Taxonomy" id="180498"/>
    <lineage>
        <taxon>Eukaryota</taxon>
        <taxon>Viridiplantae</taxon>
        <taxon>Streptophyta</taxon>
        <taxon>Embryophyta</taxon>
        <taxon>Tracheophyta</taxon>
        <taxon>Spermatophyta</taxon>
        <taxon>Magnoliopsida</taxon>
        <taxon>eudicotyledons</taxon>
        <taxon>Gunneridae</taxon>
        <taxon>Pentapetalae</taxon>
        <taxon>rosids</taxon>
        <taxon>fabids</taxon>
        <taxon>Malpighiales</taxon>
        <taxon>Euphorbiaceae</taxon>
        <taxon>Crotonoideae</taxon>
        <taxon>Jatropheae</taxon>
        <taxon>Jatropha</taxon>
    </lineage>
</organism>